<dbReference type="RefSeq" id="WP_217667431.1">
    <property type="nucleotide sequence ID" value="NZ_JAHRID010000001.1"/>
</dbReference>
<proteinExistence type="predicted"/>
<keyword evidence="2" id="KW-1185">Reference proteome</keyword>
<evidence type="ECO:0008006" key="3">
    <source>
        <dbReference type="Google" id="ProtNLM"/>
    </source>
</evidence>
<evidence type="ECO:0000313" key="2">
    <source>
        <dbReference type="Proteomes" id="UP000704611"/>
    </source>
</evidence>
<protein>
    <recommendedName>
        <fullName evidence="3">Transposase</fullName>
    </recommendedName>
</protein>
<name>A0ABS6MHK3_9GAMM</name>
<evidence type="ECO:0000313" key="1">
    <source>
        <dbReference type="EMBL" id="MBV2128273.1"/>
    </source>
</evidence>
<accession>A0ABS6MHK3</accession>
<organism evidence="1 2">
    <name type="scientific">Arsukibacterium indicum</name>
    <dbReference type="NCBI Taxonomy" id="2848612"/>
    <lineage>
        <taxon>Bacteria</taxon>
        <taxon>Pseudomonadati</taxon>
        <taxon>Pseudomonadota</taxon>
        <taxon>Gammaproteobacteria</taxon>
        <taxon>Chromatiales</taxon>
        <taxon>Chromatiaceae</taxon>
        <taxon>Arsukibacterium</taxon>
    </lineage>
</organism>
<dbReference type="EMBL" id="JAHRID010000001">
    <property type="protein sequence ID" value="MBV2128273.1"/>
    <property type="molecule type" value="Genomic_DNA"/>
</dbReference>
<reference evidence="1 2" key="1">
    <citation type="submission" date="2021-06" db="EMBL/GenBank/DDBJ databases">
        <title>Rheinheimera indica sp. nov., isolated from deep-sea sediment.</title>
        <authorList>
            <person name="Wang Z."/>
            <person name="Zhang X.-Y."/>
        </authorList>
    </citation>
    <scope>NUCLEOTIDE SEQUENCE [LARGE SCALE GENOMIC DNA]</scope>
    <source>
        <strain evidence="1 2">SM2107</strain>
    </source>
</reference>
<dbReference type="Proteomes" id="UP000704611">
    <property type="component" value="Unassembled WGS sequence"/>
</dbReference>
<comment type="caution">
    <text evidence="1">The sequence shown here is derived from an EMBL/GenBank/DDBJ whole genome shotgun (WGS) entry which is preliminary data.</text>
</comment>
<sequence>MFDDRHRVSLIDSEQYLLQCQLYVELNPVRAKMVLYPAQYDWSSYQHNGLGKPISCLTPHPLYHGSGLTNGA</sequence>
<gene>
    <name evidence="1" type="ORF">KQY15_04095</name>
</gene>